<dbReference type="InterPro" id="IPR011042">
    <property type="entry name" value="6-blade_b-propeller_TolB-like"/>
</dbReference>
<comment type="similarity">
    <text evidence="1">Belongs to the peptidase S9C family.</text>
</comment>
<dbReference type="GO" id="GO:0004252">
    <property type="term" value="F:serine-type endopeptidase activity"/>
    <property type="evidence" value="ECO:0007669"/>
    <property type="project" value="TreeGrafter"/>
</dbReference>
<feature type="signal peptide" evidence="6">
    <location>
        <begin position="1"/>
        <end position="22"/>
    </location>
</feature>
<gene>
    <name evidence="8" type="ORF">A0J61_01031</name>
</gene>
<evidence type="ECO:0000256" key="1">
    <source>
        <dbReference type="ARBA" id="ARBA00010040"/>
    </source>
</evidence>
<feature type="chain" id="PRO_5008889813" description="Dipeptidyl-peptidase V" evidence="6">
    <location>
        <begin position="23"/>
        <end position="692"/>
    </location>
</feature>
<name>A0A1C7NP94_9FUNG</name>
<dbReference type="GO" id="GO:0006508">
    <property type="term" value="P:proteolysis"/>
    <property type="evidence" value="ECO:0007669"/>
    <property type="project" value="UniProtKB-KW"/>
</dbReference>
<dbReference type="PANTHER" id="PTHR42776:SF13">
    <property type="entry name" value="DIPEPTIDYL-PEPTIDASE 5"/>
    <property type="match status" value="1"/>
</dbReference>
<dbReference type="Proteomes" id="UP000093000">
    <property type="component" value="Unassembled WGS sequence"/>
</dbReference>
<reference evidence="8 9" key="1">
    <citation type="submission" date="2016-03" db="EMBL/GenBank/DDBJ databases">
        <title>Choanephora cucurbitarum.</title>
        <authorList>
            <person name="Min B."/>
            <person name="Park H."/>
            <person name="Park J.-H."/>
            <person name="Shin H.-D."/>
            <person name="Choi I.-G."/>
        </authorList>
    </citation>
    <scope>NUCLEOTIDE SEQUENCE [LARGE SCALE GENOMIC DNA]</scope>
    <source>
        <strain evidence="8 9">KUS-F28377</strain>
    </source>
</reference>
<evidence type="ECO:0000256" key="6">
    <source>
        <dbReference type="SAM" id="SignalP"/>
    </source>
</evidence>
<protein>
    <recommendedName>
        <fullName evidence="5">Dipeptidyl-peptidase V</fullName>
    </recommendedName>
</protein>
<proteinExistence type="inferred from homology"/>
<dbReference type="PANTHER" id="PTHR42776">
    <property type="entry name" value="SERINE PEPTIDASE S9 FAMILY MEMBER"/>
    <property type="match status" value="1"/>
</dbReference>
<evidence type="ECO:0000256" key="3">
    <source>
        <dbReference type="ARBA" id="ARBA00022729"/>
    </source>
</evidence>
<dbReference type="Gene3D" id="3.40.50.1820">
    <property type="entry name" value="alpha/beta hydrolase"/>
    <property type="match status" value="1"/>
</dbReference>
<keyword evidence="3 6" id="KW-0732">Signal</keyword>
<dbReference type="SUPFAM" id="SSF53474">
    <property type="entry name" value="alpha/beta-Hydrolases"/>
    <property type="match status" value="1"/>
</dbReference>
<accession>A0A1C7NP94</accession>
<dbReference type="STRING" id="101091.A0A1C7NP94"/>
<evidence type="ECO:0000259" key="7">
    <source>
        <dbReference type="Pfam" id="PF00326"/>
    </source>
</evidence>
<evidence type="ECO:0000313" key="9">
    <source>
        <dbReference type="Proteomes" id="UP000093000"/>
    </source>
</evidence>
<dbReference type="Gene3D" id="2.120.10.30">
    <property type="entry name" value="TolB, C-terminal domain"/>
    <property type="match status" value="1"/>
</dbReference>
<dbReference type="InterPro" id="IPR029058">
    <property type="entry name" value="AB_hydrolase_fold"/>
</dbReference>
<feature type="domain" description="Peptidase S9 prolyl oligopeptidase catalytic" evidence="7">
    <location>
        <begin position="486"/>
        <end position="685"/>
    </location>
</feature>
<dbReference type="EMBL" id="LUGH01000029">
    <property type="protein sequence ID" value="OBZ90917.1"/>
    <property type="molecule type" value="Genomic_DNA"/>
</dbReference>
<dbReference type="InParanoid" id="A0A1C7NP94"/>
<keyword evidence="2" id="KW-0645">Protease</keyword>
<dbReference type="AlphaFoldDB" id="A0A1C7NP94"/>
<keyword evidence="9" id="KW-1185">Reference proteome</keyword>
<dbReference type="OrthoDB" id="416344at2759"/>
<keyword evidence="4" id="KW-0378">Hydrolase</keyword>
<comment type="caution">
    <text evidence="8">The sequence shown here is derived from an EMBL/GenBank/DDBJ whole genome shotgun (WGS) entry which is preliminary data.</text>
</comment>
<evidence type="ECO:0000256" key="4">
    <source>
        <dbReference type="ARBA" id="ARBA00022801"/>
    </source>
</evidence>
<dbReference type="Pfam" id="PF00326">
    <property type="entry name" value="Peptidase_S9"/>
    <property type="match status" value="1"/>
</dbReference>
<evidence type="ECO:0000256" key="5">
    <source>
        <dbReference type="ARBA" id="ARBA00032829"/>
    </source>
</evidence>
<evidence type="ECO:0000256" key="2">
    <source>
        <dbReference type="ARBA" id="ARBA00022670"/>
    </source>
</evidence>
<organism evidence="8 9">
    <name type="scientific">Choanephora cucurbitarum</name>
    <dbReference type="NCBI Taxonomy" id="101091"/>
    <lineage>
        <taxon>Eukaryota</taxon>
        <taxon>Fungi</taxon>
        <taxon>Fungi incertae sedis</taxon>
        <taxon>Mucoromycota</taxon>
        <taxon>Mucoromycotina</taxon>
        <taxon>Mucoromycetes</taxon>
        <taxon>Mucorales</taxon>
        <taxon>Mucorineae</taxon>
        <taxon>Choanephoraceae</taxon>
        <taxon>Choanephoroideae</taxon>
        <taxon>Choanephora</taxon>
    </lineage>
</organism>
<dbReference type="FunCoup" id="A0A1C7NP94">
    <property type="interactions" value="26"/>
</dbReference>
<dbReference type="FunFam" id="3.40.50.1820:FF:000028">
    <property type="entry name" value="S9 family peptidase"/>
    <property type="match status" value="1"/>
</dbReference>
<dbReference type="InterPro" id="IPR001375">
    <property type="entry name" value="Peptidase_S9_cat"/>
</dbReference>
<evidence type="ECO:0000313" key="8">
    <source>
        <dbReference type="EMBL" id="OBZ90917.1"/>
    </source>
</evidence>
<dbReference type="SUPFAM" id="SSF82171">
    <property type="entry name" value="DPP6 N-terminal domain-like"/>
    <property type="match status" value="1"/>
</dbReference>
<sequence length="692" mass="77575">MLIKSKLLFFGASLFNIAVVMAEKFTPADLVQLPRPGVPVTSPSGALAVYAQSAYNITEAKTTRNLFLLDIERNSVEELTKASFDTSDNDPFFLDDDHIAFIHHDEELKEDVDQLYVIDLNNRNNGPYRLSDFPISIGDVKYNANEKLLAFSAAVYPEDGTLEGTLKKDKEIKETKKDTALAYDELMVRHWDRYVPEKKNSIFVVHLSIDNKKYKIESEPINLLKDTGLESPLFPQGGADDYAISPDASQVAFLAKINTKDNAWQTSAHIYTVSTSGKESPKAINKDIPAASSCPHFTSSGLLVYFQMMVPQYESDRNRITTYNLKTKERKVIAESWDSSPHEIASSINGDILYVTAEQQGRNKVFAIDLETESVKTLTNEKYATGLSVLPSGNLFFGASSMKHPVRPHLLNIASTEIKPLAVESGLKQKLDKIDFSNPEDVRFTGALNQEVHGWFLKPVGFEEGKKYPVAFLIHGGPQGAWNDNWSTRWNPQIFAGAGYAVVAINPHGSTGYGQAFTDSICHNWGSYPFQDLEIGLDYVLSKYNYLDPKRVAGLGASYGGYMTNWINGNSNKFKVLVNHDGVFSAAQVYYTTDELYFSEREFGGSPIYPENRAGFEKWSPSNYVQNWKTPMLVIHGGNDFRLTLGESLSTFTALQRQGVPSRLLYFPDESHWVLKPANSLRWHKEGKLKQY</sequence>